<evidence type="ECO:0000256" key="4">
    <source>
        <dbReference type="ARBA" id="ARBA00022692"/>
    </source>
</evidence>
<dbReference type="InterPro" id="IPR051447">
    <property type="entry name" value="Lipoprotein-release_system"/>
</dbReference>
<organism evidence="10 11">
    <name type="scientific">Rugamonas fusca</name>
    <dbReference type="NCBI Taxonomy" id="2758568"/>
    <lineage>
        <taxon>Bacteria</taxon>
        <taxon>Pseudomonadati</taxon>
        <taxon>Pseudomonadota</taxon>
        <taxon>Betaproteobacteria</taxon>
        <taxon>Burkholderiales</taxon>
        <taxon>Oxalobacteraceae</taxon>
        <taxon>Telluria group</taxon>
        <taxon>Rugamonas</taxon>
    </lineage>
</organism>
<evidence type="ECO:0000259" key="8">
    <source>
        <dbReference type="Pfam" id="PF02687"/>
    </source>
</evidence>
<dbReference type="GO" id="GO:0044874">
    <property type="term" value="P:lipoprotein localization to outer membrane"/>
    <property type="evidence" value="ECO:0007669"/>
    <property type="project" value="TreeGrafter"/>
</dbReference>
<dbReference type="GO" id="GO:0098797">
    <property type="term" value="C:plasma membrane protein complex"/>
    <property type="evidence" value="ECO:0007669"/>
    <property type="project" value="TreeGrafter"/>
</dbReference>
<evidence type="ECO:0000256" key="7">
    <source>
        <dbReference type="SAM" id="Phobius"/>
    </source>
</evidence>
<dbReference type="PANTHER" id="PTHR30489">
    <property type="entry name" value="LIPOPROTEIN-RELEASING SYSTEM TRANSMEMBRANE PROTEIN LOLE"/>
    <property type="match status" value="1"/>
</dbReference>
<evidence type="ECO:0000256" key="6">
    <source>
        <dbReference type="ARBA" id="ARBA00023136"/>
    </source>
</evidence>
<evidence type="ECO:0000256" key="2">
    <source>
        <dbReference type="ARBA" id="ARBA00005236"/>
    </source>
</evidence>
<evidence type="ECO:0000256" key="1">
    <source>
        <dbReference type="ARBA" id="ARBA00004651"/>
    </source>
</evidence>
<comment type="similarity">
    <text evidence="2">Belongs to the ABC-4 integral membrane protein family. LolC/E subfamily.</text>
</comment>
<dbReference type="AlphaFoldDB" id="A0A7W2I7H3"/>
<dbReference type="EMBL" id="JACEZS010000011">
    <property type="protein sequence ID" value="MBA5606572.1"/>
    <property type="molecule type" value="Genomic_DNA"/>
</dbReference>
<dbReference type="InterPro" id="IPR025857">
    <property type="entry name" value="MacB_PCD"/>
</dbReference>
<feature type="transmembrane region" description="Helical" evidence="7">
    <location>
        <begin position="322"/>
        <end position="347"/>
    </location>
</feature>
<proteinExistence type="inferred from homology"/>
<dbReference type="PANTHER" id="PTHR30489:SF0">
    <property type="entry name" value="LIPOPROTEIN-RELEASING SYSTEM TRANSMEMBRANE PROTEIN LOLE"/>
    <property type="match status" value="1"/>
</dbReference>
<protein>
    <submittedName>
        <fullName evidence="10">ABC transporter permease</fullName>
    </submittedName>
</protein>
<dbReference type="Pfam" id="PF02687">
    <property type="entry name" value="FtsX"/>
    <property type="match status" value="1"/>
</dbReference>
<dbReference type="Proteomes" id="UP000566711">
    <property type="component" value="Unassembled WGS sequence"/>
</dbReference>
<evidence type="ECO:0000256" key="3">
    <source>
        <dbReference type="ARBA" id="ARBA00022475"/>
    </source>
</evidence>
<evidence type="ECO:0000259" key="9">
    <source>
        <dbReference type="Pfam" id="PF12704"/>
    </source>
</evidence>
<evidence type="ECO:0000313" key="11">
    <source>
        <dbReference type="Proteomes" id="UP000566711"/>
    </source>
</evidence>
<gene>
    <name evidence="10" type="ORF">H3H36_14540</name>
</gene>
<dbReference type="PROSITE" id="PS51257">
    <property type="entry name" value="PROKAR_LIPOPROTEIN"/>
    <property type="match status" value="1"/>
</dbReference>
<feature type="transmembrane region" description="Helical" evidence="7">
    <location>
        <begin position="367"/>
        <end position="390"/>
    </location>
</feature>
<evidence type="ECO:0000256" key="5">
    <source>
        <dbReference type="ARBA" id="ARBA00022989"/>
    </source>
</evidence>
<evidence type="ECO:0000313" key="10">
    <source>
        <dbReference type="EMBL" id="MBA5606572.1"/>
    </source>
</evidence>
<accession>A0A7W2I7H3</accession>
<keyword evidence="5 7" id="KW-1133">Transmembrane helix</keyword>
<comment type="caution">
    <text evidence="10">The sequence shown here is derived from an EMBL/GenBank/DDBJ whole genome shotgun (WGS) entry which is preliminary data.</text>
</comment>
<keyword evidence="6 7" id="KW-0472">Membrane</keyword>
<feature type="domain" description="ABC3 transporter permease C-terminal" evidence="8">
    <location>
        <begin position="274"/>
        <end position="398"/>
    </location>
</feature>
<sequence length="406" mass="43259">MRWLRFAAANTMRNKRRSLVTLGITALGACAILVAAGFALFTYHGLAESSARSTGHLILAKPAAFDDDEDVPLQTGLDHWEALRSALLTDEHVRNVLPRIEFTGLLSNGDKSAVMLAIGIDPDAEFAVRGPFLRVKDGDVITGDNSNEIVIGAALAHTLKAKVGGQLTLLATTTEGAFNAVDVTVRGIVSSGVTELDKRLVYCDLGTAQRLLATHRVSNVGVFLDRMDGVAAAQRRLQQLPLVRAQGLQVKTWLDFSDVYRSVKSLYDIIFGSLGAVIALIVFIVVANAMAMAVVERTREIGALRAMGTLPSQLMRMFGLEALLLGGGGAVLGALLALLVAGLLLLLNVQMPPPPGNTYGYPLLIDLSWSMTLLVVTLFPLLCAAASLAVTRRSLNQSVVDALAHV</sequence>
<feature type="transmembrane region" description="Helical" evidence="7">
    <location>
        <begin position="269"/>
        <end position="295"/>
    </location>
</feature>
<dbReference type="InterPro" id="IPR003838">
    <property type="entry name" value="ABC3_permease_C"/>
</dbReference>
<dbReference type="Pfam" id="PF12704">
    <property type="entry name" value="MacB_PCD"/>
    <property type="match status" value="1"/>
</dbReference>
<comment type="subcellular location">
    <subcellularLocation>
        <location evidence="1">Cell membrane</location>
        <topology evidence="1">Multi-pass membrane protein</topology>
    </subcellularLocation>
</comment>
<reference evidence="10 11" key="1">
    <citation type="submission" date="2020-07" db="EMBL/GenBank/DDBJ databases">
        <title>Novel species isolated from subtropical streams in China.</title>
        <authorList>
            <person name="Lu H."/>
        </authorList>
    </citation>
    <scope>NUCLEOTIDE SEQUENCE [LARGE SCALE GENOMIC DNA]</scope>
    <source>
        <strain evidence="10 11">FT3S</strain>
    </source>
</reference>
<name>A0A7W2I7H3_9BURK</name>
<keyword evidence="4 7" id="KW-0812">Transmembrane</keyword>
<feature type="domain" description="MacB-like periplasmic core" evidence="9">
    <location>
        <begin position="18"/>
        <end position="240"/>
    </location>
</feature>
<keyword evidence="3" id="KW-1003">Cell membrane</keyword>
<keyword evidence="11" id="KW-1185">Reference proteome</keyword>